<dbReference type="InterPro" id="IPR029063">
    <property type="entry name" value="SAM-dependent_MTases_sf"/>
</dbReference>
<accession>A0ABW4AXG5</accession>
<feature type="domain" description="23S rRNA (guanine(745)-N(1))-methyltransferase N-terminal" evidence="2">
    <location>
        <begin position="8"/>
        <end position="50"/>
    </location>
</feature>
<name>A0ABW4AXG5_9GAMM</name>
<protein>
    <submittedName>
        <fullName evidence="3">RNA methyltransferase</fullName>
    </submittedName>
</protein>
<dbReference type="GO" id="GO:0008168">
    <property type="term" value="F:methyltransferase activity"/>
    <property type="evidence" value="ECO:0007669"/>
    <property type="project" value="UniProtKB-KW"/>
</dbReference>
<dbReference type="Pfam" id="PF21302">
    <property type="entry name" value="Zn_ribbon_RlmA"/>
    <property type="match status" value="1"/>
</dbReference>
<keyword evidence="4" id="KW-1185">Reference proteome</keyword>
<dbReference type="Gene3D" id="3.40.50.150">
    <property type="entry name" value="Vaccinia Virus protein VP39"/>
    <property type="match status" value="1"/>
</dbReference>
<dbReference type="EMBL" id="JBHTMN010000004">
    <property type="protein sequence ID" value="MFD1382553.1"/>
    <property type="molecule type" value="Genomic_DNA"/>
</dbReference>
<dbReference type="InterPro" id="IPR041698">
    <property type="entry name" value="Methyltransf_25"/>
</dbReference>
<gene>
    <name evidence="3" type="ORF">ACFQ45_04205</name>
</gene>
<dbReference type="GO" id="GO:0032259">
    <property type="term" value="P:methylation"/>
    <property type="evidence" value="ECO:0007669"/>
    <property type="project" value="UniProtKB-KW"/>
</dbReference>
<evidence type="ECO:0000313" key="4">
    <source>
        <dbReference type="Proteomes" id="UP001597059"/>
    </source>
</evidence>
<organism evidence="3 4">
    <name type="scientific">Rhodanobacter aciditrophus</name>
    <dbReference type="NCBI Taxonomy" id="1623218"/>
    <lineage>
        <taxon>Bacteria</taxon>
        <taxon>Pseudomonadati</taxon>
        <taxon>Pseudomonadota</taxon>
        <taxon>Gammaproteobacteria</taxon>
        <taxon>Lysobacterales</taxon>
        <taxon>Rhodanobacteraceae</taxon>
        <taxon>Rhodanobacter</taxon>
    </lineage>
</organism>
<reference evidence="4" key="1">
    <citation type="journal article" date="2019" name="Int. J. Syst. Evol. Microbiol.">
        <title>The Global Catalogue of Microorganisms (GCM) 10K type strain sequencing project: providing services to taxonomists for standard genome sequencing and annotation.</title>
        <authorList>
            <consortium name="The Broad Institute Genomics Platform"/>
            <consortium name="The Broad Institute Genome Sequencing Center for Infectious Disease"/>
            <person name="Wu L."/>
            <person name="Ma J."/>
        </authorList>
    </citation>
    <scope>NUCLEOTIDE SEQUENCE [LARGE SCALE GENOMIC DNA]</scope>
    <source>
        <strain evidence="4">JCM 30774</strain>
    </source>
</reference>
<keyword evidence="3" id="KW-0808">Transferase</keyword>
<dbReference type="PIRSF" id="PIRSF018249">
    <property type="entry name" value="MyrA_prd"/>
    <property type="match status" value="1"/>
</dbReference>
<dbReference type="PANTHER" id="PTHR42912">
    <property type="entry name" value="METHYLTRANSFERASE"/>
    <property type="match status" value="1"/>
</dbReference>
<proteinExistence type="predicted"/>
<evidence type="ECO:0000259" key="1">
    <source>
        <dbReference type="Pfam" id="PF13649"/>
    </source>
</evidence>
<comment type="caution">
    <text evidence="3">The sequence shown here is derived from an EMBL/GenBank/DDBJ whole genome shotgun (WGS) entry which is preliminary data.</text>
</comment>
<dbReference type="Pfam" id="PF13649">
    <property type="entry name" value="Methyltransf_25"/>
    <property type="match status" value="1"/>
</dbReference>
<sequence>MSHLDHLLCPIDQQPLTQSGRTLTCSANHSYDLAKTGYINLLPVQNKHSKDPGDSKAMVAARQNLLMTGVYDPIIQGVLDSMPEALTAKKSIKLLDAGCGEGYYLHWLKQALGTQLTGTGLDISKWAITSASKKSKELAWVVGSNAHIPVASEYFDCVVCAFGFPVESEFSRVLQSEGWLLLVESGPQHLIELRNVLYPEIRPFKQTFEEGITGFDLVQASSYQFQFHLDSQEQIGNLLSMTPHIHKAPYAGRQAALALTEIHLTADISLRWFKKQGTP</sequence>
<dbReference type="InterPro" id="IPR050508">
    <property type="entry name" value="Methyltransf_Superfamily"/>
</dbReference>
<dbReference type="SUPFAM" id="SSF53335">
    <property type="entry name" value="S-adenosyl-L-methionine-dependent methyltransferases"/>
    <property type="match status" value="1"/>
</dbReference>
<dbReference type="Proteomes" id="UP001597059">
    <property type="component" value="Unassembled WGS sequence"/>
</dbReference>
<keyword evidence="3" id="KW-0489">Methyltransferase</keyword>
<dbReference type="InterPro" id="IPR048647">
    <property type="entry name" value="RlmA_N"/>
</dbReference>
<evidence type="ECO:0000313" key="3">
    <source>
        <dbReference type="EMBL" id="MFD1382553.1"/>
    </source>
</evidence>
<dbReference type="CDD" id="cd02440">
    <property type="entry name" value="AdoMet_MTases"/>
    <property type="match status" value="1"/>
</dbReference>
<feature type="domain" description="Methyltransferase" evidence="1">
    <location>
        <begin position="95"/>
        <end position="166"/>
    </location>
</feature>
<dbReference type="RefSeq" id="WP_377365639.1">
    <property type="nucleotide sequence ID" value="NZ_JBHTMN010000004.1"/>
</dbReference>
<evidence type="ECO:0000259" key="2">
    <source>
        <dbReference type="Pfam" id="PF21302"/>
    </source>
</evidence>
<dbReference type="PANTHER" id="PTHR42912:SF45">
    <property type="entry name" value="23S RRNA (GUANINE(745)-N(1))-METHYLTRANSFERASE"/>
    <property type="match status" value="1"/>
</dbReference>
<dbReference type="InterPro" id="IPR016718">
    <property type="entry name" value="rRNA_m1G-MeTrfase_A_prd"/>
</dbReference>